<proteinExistence type="predicted"/>
<protein>
    <submittedName>
        <fullName evidence="1">Uncharacterized protein</fullName>
    </submittedName>
</protein>
<dbReference type="Proteomes" id="UP000177050">
    <property type="component" value="Unassembled WGS sequence"/>
</dbReference>
<evidence type="ECO:0000313" key="1">
    <source>
        <dbReference type="EMBL" id="OGK74177.1"/>
    </source>
</evidence>
<accession>A0A1F7L245</accession>
<organism evidence="1 2">
    <name type="scientific">Candidatus Roizmanbacteria bacterium RIFOXYD1_FULL_38_12</name>
    <dbReference type="NCBI Taxonomy" id="1802093"/>
    <lineage>
        <taxon>Bacteria</taxon>
        <taxon>Candidatus Roizmaniibacteriota</taxon>
    </lineage>
</organism>
<evidence type="ECO:0000313" key="2">
    <source>
        <dbReference type="Proteomes" id="UP000177050"/>
    </source>
</evidence>
<comment type="caution">
    <text evidence="1">The sequence shown here is derived from an EMBL/GenBank/DDBJ whole genome shotgun (WGS) entry which is preliminary data.</text>
</comment>
<reference evidence="1 2" key="1">
    <citation type="journal article" date="2016" name="Nat. Commun.">
        <title>Thousands of microbial genomes shed light on interconnected biogeochemical processes in an aquifer system.</title>
        <authorList>
            <person name="Anantharaman K."/>
            <person name="Brown C.T."/>
            <person name="Hug L.A."/>
            <person name="Sharon I."/>
            <person name="Castelle C.J."/>
            <person name="Probst A.J."/>
            <person name="Thomas B.C."/>
            <person name="Singh A."/>
            <person name="Wilkins M.J."/>
            <person name="Karaoz U."/>
            <person name="Brodie E.L."/>
            <person name="Williams K.H."/>
            <person name="Hubbard S.S."/>
            <person name="Banfield J.F."/>
        </authorList>
    </citation>
    <scope>NUCLEOTIDE SEQUENCE [LARGE SCALE GENOMIC DNA]</scope>
</reference>
<dbReference type="AlphaFoldDB" id="A0A1F7L245"/>
<name>A0A1F7L245_9BACT</name>
<dbReference type="EMBL" id="MGBR01000001">
    <property type="protein sequence ID" value="OGK74177.1"/>
    <property type="molecule type" value="Genomic_DNA"/>
</dbReference>
<gene>
    <name evidence="1" type="ORF">A3K52_05420</name>
</gene>
<sequence length="106" mass="10623">MPKTRIPMTISIIISFVDGVDDFGLGVIGGAVGVVLGDNSIDGVGNGVSVGAGVDVGASVGEGVMVGVLVGKKKSGGIFFIKKEVGFGVLVGKRRGNLRSQISAYT</sequence>